<reference evidence="1 2" key="1">
    <citation type="submission" date="2022-04" db="EMBL/GenBank/DDBJ databases">
        <title>Positive selection, recombination, and allopatry shape intraspecific diversity of widespread and dominant cyanobacteria.</title>
        <authorList>
            <person name="Wei J."/>
            <person name="Shu W."/>
            <person name="Hu C."/>
        </authorList>
    </citation>
    <scope>NUCLEOTIDE SEQUENCE [LARGE SCALE GENOMIC DNA]</scope>
    <source>
        <strain evidence="1 2">GB2-A5</strain>
    </source>
</reference>
<dbReference type="Proteomes" id="UP001442494">
    <property type="component" value="Unassembled WGS sequence"/>
</dbReference>
<comment type="caution">
    <text evidence="1">The sequence shown here is derived from an EMBL/GenBank/DDBJ whole genome shotgun (WGS) entry which is preliminary data.</text>
</comment>
<evidence type="ECO:0008006" key="3">
    <source>
        <dbReference type="Google" id="ProtNLM"/>
    </source>
</evidence>
<gene>
    <name evidence="1" type="ORF">NDI37_24210</name>
</gene>
<proteinExistence type="predicted"/>
<sequence length="160" mass="17789">MRPLRWKEGVCCPSSSVQVIKRGKDETQPHRQRYQCKDCCPHFDDLTNTIFAGYHQPLRVWILCLYLMGLNLSNRPIAQELDLDEDDVHEITAQLRQGIVDGKPEVQLSGEVECDQVHVTAGHKGNPEAVTKKGATDDAIGSKGFGGGARLKKKNCQFSA</sequence>
<dbReference type="EMBL" id="JAMPKK010000076">
    <property type="protein sequence ID" value="MEP0867558.1"/>
    <property type="molecule type" value="Genomic_DNA"/>
</dbReference>
<evidence type="ECO:0000313" key="1">
    <source>
        <dbReference type="EMBL" id="MEP0867558.1"/>
    </source>
</evidence>
<organism evidence="1 2">
    <name type="scientific">Funiculus sociatus GB2-A5</name>
    <dbReference type="NCBI Taxonomy" id="2933946"/>
    <lineage>
        <taxon>Bacteria</taxon>
        <taxon>Bacillati</taxon>
        <taxon>Cyanobacteriota</taxon>
        <taxon>Cyanophyceae</taxon>
        <taxon>Coleofasciculales</taxon>
        <taxon>Coleofasciculaceae</taxon>
        <taxon>Funiculus</taxon>
    </lineage>
</organism>
<accession>A0ABV0JVR2</accession>
<protein>
    <recommendedName>
        <fullName evidence="3">Transposase</fullName>
    </recommendedName>
</protein>
<keyword evidence="2" id="KW-1185">Reference proteome</keyword>
<name>A0ABV0JVR2_9CYAN</name>
<evidence type="ECO:0000313" key="2">
    <source>
        <dbReference type="Proteomes" id="UP001442494"/>
    </source>
</evidence>